<evidence type="ECO:0000313" key="1">
    <source>
        <dbReference type="EMBL" id="CAG8853607.1"/>
    </source>
</evidence>
<proteinExistence type="predicted"/>
<gene>
    <name evidence="1" type="ORF">GMARGA_LOCUS42428</name>
</gene>
<keyword evidence="2" id="KW-1185">Reference proteome</keyword>
<feature type="non-terminal residue" evidence="1">
    <location>
        <position position="1"/>
    </location>
</feature>
<dbReference type="EMBL" id="CAJVQB010126728">
    <property type="protein sequence ID" value="CAG8853607.1"/>
    <property type="molecule type" value="Genomic_DNA"/>
</dbReference>
<accession>A0ABN7XEG3</accession>
<comment type="caution">
    <text evidence="1">The sequence shown here is derived from an EMBL/GenBank/DDBJ whole genome shotgun (WGS) entry which is preliminary data.</text>
</comment>
<organism evidence="1 2">
    <name type="scientific">Gigaspora margarita</name>
    <dbReference type="NCBI Taxonomy" id="4874"/>
    <lineage>
        <taxon>Eukaryota</taxon>
        <taxon>Fungi</taxon>
        <taxon>Fungi incertae sedis</taxon>
        <taxon>Mucoromycota</taxon>
        <taxon>Glomeromycotina</taxon>
        <taxon>Glomeromycetes</taxon>
        <taxon>Diversisporales</taxon>
        <taxon>Gigasporaceae</taxon>
        <taxon>Gigaspora</taxon>
    </lineage>
</organism>
<reference evidence="1 2" key="1">
    <citation type="submission" date="2021-06" db="EMBL/GenBank/DDBJ databases">
        <authorList>
            <person name="Kallberg Y."/>
            <person name="Tangrot J."/>
            <person name="Rosling A."/>
        </authorList>
    </citation>
    <scope>NUCLEOTIDE SEQUENCE [LARGE SCALE GENOMIC DNA]</scope>
    <source>
        <strain evidence="1 2">120-4 pot B 10/14</strain>
    </source>
</reference>
<name>A0ABN7XEG3_GIGMA</name>
<protein>
    <submittedName>
        <fullName evidence="1">9743_t:CDS:1</fullName>
    </submittedName>
</protein>
<sequence length="65" mass="7474">LRYYSLVGVFDKAYAPELPAYQTEEGPFYGNGEDMRYGYSKLSPDELEIAPSSEIQLRQELFDIC</sequence>
<dbReference type="Proteomes" id="UP000789901">
    <property type="component" value="Unassembled WGS sequence"/>
</dbReference>
<evidence type="ECO:0000313" key="2">
    <source>
        <dbReference type="Proteomes" id="UP000789901"/>
    </source>
</evidence>